<reference evidence="2 3" key="1">
    <citation type="journal article" date="2017" name="Mol. Plant">
        <title>The Genome of Medicinal Plant Macleaya cordata Provides New Insights into Benzylisoquinoline Alkaloids Metabolism.</title>
        <authorList>
            <person name="Liu X."/>
            <person name="Liu Y."/>
            <person name="Huang P."/>
            <person name="Ma Y."/>
            <person name="Qing Z."/>
            <person name="Tang Q."/>
            <person name="Cao H."/>
            <person name="Cheng P."/>
            <person name="Zheng Y."/>
            <person name="Yuan Z."/>
            <person name="Zhou Y."/>
            <person name="Liu J."/>
            <person name="Tang Z."/>
            <person name="Zhuo Y."/>
            <person name="Zhang Y."/>
            <person name="Yu L."/>
            <person name="Huang J."/>
            <person name="Yang P."/>
            <person name="Peng Q."/>
            <person name="Zhang J."/>
            <person name="Jiang W."/>
            <person name="Zhang Z."/>
            <person name="Lin K."/>
            <person name="Ro D.K."/>
            <person name="Chen X."/>
            <person name="Xiong X."/>
            <person name="Shang Y."/>
            <person name="Huang S."/>
            <person name="Zeng J."/>
        </authorList>
    </citation>
    <scope>NUCLEOTIDE SEQUENCE [LARGE SCALE GENOMIC DNA]</scope>
    <source>
        <strain evidence="3">cv. BLH2017</strain>
        <tissue evidence="2">Root</tissue>
    </source>
</reference>
<evidence type="ECO:0000313" key="3">
    <source>
        <dbReference type="Proteomes" id="UP000195402"/>
    </source>
</evidence>
<dbReference type="Proteomes" id="UP000195402">
    <property type="component" value="Unassembled WGS sequence"/>
</dbReference>
<protein>
    <submittedName>
        <fullName evidence="2">Uncharacterized protein</fullName>
    </submittedName>
</protein>
<dbReference type="EMBL" id="MVGT01000943">
    <property type="protein sequence ID" value="OVA14851.1"/>
    <property type="molecule type" value="Genomic_DNA"/>
</dbReference>
<dbReference type="OMA" id="PNIKRWQ"/>
<dbReference type="InParanoid" id="A0A200QWN0"/>
<dbReference type="OrthoDB" id="1677215at2759"/>
<gene>
    <name evidence="2" type="ORF">BVC80_8955g18</name>
</gene>
<sequence>MDSARIICALLGFSASFFLCLPNLKTWQRRKIVEEKLRIVSEALEHAEERLIRFQERHDRLLNQLCSYYMSNRELDEALVNARTAMNEALEFTLTLREMQLKILRSYPNEFSDIFQLDRSSRSTGRSRNN</sequence>
<organism evidence="2 3">
    <name type="scientific">Macleaya cordata</name>
    <name type="common">Five-seeded plume-poppy</name>
    <name type="synonym">Bocconia cordata</name>
    <dbReference type="NCBI Taxonomy" id="56857"/>
    <lineage>
        <taxon>Eukaryota</taxon>
        <taxon>Viridiplantae</taxon>
        <taxon>Streptophyta</taxon>
        <taxon>Embryophyta</taxon>
        <taxon>Tracheophyta</taxon>
        <taxon>Spermatophyta</taxon>
        <taxon>Magnoliopsida</taxon>
        <taxon>Ranunculales</taxon>
        <taxon>Papaveraceae</taxon>
        <taxon>Papaveroideae</taxon>
        <taxon>Macleaya</taxon>
    </lineage>
</organism>
<comment type="caution">
    <text evidence="2">The sequence shown here is derived from an EMBL/GenBank/DDBJ whole genome shotgun (WGS) entry which is preliminary data.</text>
</comment>
<accession>A0A200QWN0</accession>
<feature type="coiled-coil region" evidence="1">
    <location>
        <begin position="30"/>
        <end position="64"/>
    </location>
</feature>
<keyword evidence="1" id="KW-0175">Coiled coil</keyword>
<dbReference type="AlphaFoldDB" id="A0A200QWN0"/>
<keyword evidence="3" id="KW-1185">Reference proteome</keyword>
<name>A0A200QWN0_MACCD</name>
<proteinExistence type="predicted"/>
<evidence type="ECO:0000313" key="2">
    <source>
        <dbReference type="EMBL" id="OVA14851.1"/>
    </source>
</evidence>
<evidence type="ECO:0000256" key="1">
    <source>
        <dbReference type="SAM" id="Coils"/>
    </source>
</evidence>